<dbReference type="AlphaFoldDB" id="A0A2G6E028"/>
<dbReference type="EMBL" id="PDPS01000105">
    <property type="protein sequence ID" value="PID55453.1"/>
    <property type="molecule type" value="Genomic_DNA"/>
</dbReference>
<accession>A0A2G6E028</accession>
<gene>
    <name evidence="1" type="ORF">CSB45_15950</name>
</gene>
<sequence>MEVNLTGIELFMGVSNDTVISGNATQPPLTGMQQGGPLVLPATGDITINAAGPPAIAETITAAEINTATDNYAAQLAGLLNGSTNGVSTGISATVTASSSTSSGSFVPTTGSGNSFEVNGRTLVSGPIDSAAAFDTKIDIFIANTAALDPSQAGGSITAGDAWFTDANGNIIEISGSAETGDLVFSNDNGANITITETVADPNQGFTNASYAGSTETTYGQVNIGTNTTADVTLAGAGLAAAGLTAATLDGATAYAPEEGHLDIFSVLTQ</sequence>
<protein>
    <submittedName>
        <fullName evidence="1">Uncharacterized protein</fullName>
    </submittedName>
</protein>
<dbReference type="Proteomes" id="UP000229740">
    <property type="component" value="Unassembled WGS sequence"/>
</dbReference>
<feature type="non-terminal residue" evidence="1">
    <location>
        <position position="270"/>
    </location>
</feature>
<evidence type="ECO:0000313" key="2">
    <source>
        <dbReference type="Proteomes" id="UP000229740"/>
    </source>
</evidence>
<proteinExistence type="predicted"/>
<organism evidence="1 2">
    <name type="scientific">candidate division KSB3 bacterium</name>
    <dbReference type="NCBI Taxonomy" id="2044937"/>
    <lineage>
        <taxon>Bacteria</taxon>
        <taxon>candidate division KSB3</taxon>
    </lineage>
</organism>
<comment type="caution">
    <text evidence="1">The sequence shown here is derived from an EMBL/GenBank/DDBJ whole genome shotgun (WGS) entry which is preliminary data.</text>
</comment>
<name>A0A2G6E028_9BACT</name>
<evidence type="ECO:0000313" key="1">
    <source>
        <dbReference type="EMBL" id="PID55453.1"/>
    </source>
</evidence>
<reference evidence="1 2" key="1">
    <citation type="submission" date="2017-10" db="EMBL/GenBank/DDBJ databases">
        <title>Novel microbial diversity and functional potential in the marine mammal oral microbiome.</title>
        <authorList>
            <person name="Dudek N.K."/>
            <person name="Sun C.L."/>
            <person name="Burstein D."/>
            <person name="Kantor R.S."/>
            <person name="Aliaga Goltsman D.S."/>
            <person name="Bik E.M."/>
            <person name="Thomas B.C."/>
            <person name="Banfield J.F."/>
            <person name="Relman D.A."/>
        </authorList>
    </citation>
    <scope>NUCLEOTIDE SEQUENCE [LARGE SCALE GENOMIC DNA]</scope>
    <source>
        <strain evidence="1">DOLZORAL124_49_17</strain>
    </source>
</reference>